<dbReference type="PANTHER" id="PTHR42695:SF5">
    <property type="entry name" value="GLUTAMINE AMIDOTRANSFERASE YLR126C-RELATED"/>
    <property type="match status" value="1"/>
</dbReference>
<reference evidence="2" key="1">
    <citation type="submission" date="2014-02" db="EMBL/GenBank/DDBJ databases">
        <authorList>
            <person name="Genoscope - CEA"/>
        </authorList>
    </citation>
    <scope>NUCLEOTIDE SEQUENCE</scope>
    <source>
        <strain evidence="2">LS3</strain>
    </source>
</reference>
<dbReference type="PhylomeDB" id="A0A060TB90"/>
<evidence type="ECO:0000259" key="1">
    <source>
        <dbReference type="Pfam" id="PF00117"/>
    </source>
</evidence>
<dbReference type="InterPro" id="IPR029062">
    <property type="entry name" value="Class_I_gatase-like"/>
</dbReference>
<dbReference type="Pfam" id="PF00117">
    <property type="entry name" value="GATase"/>
    <property type="match status" value="1"/>
</dbReference>
<dbReference type="InterPro" id="IPR044992">
    <property type="entry name" value="ChyE-like"/>
</dbReference>
<dbReference type="GO" id="GO:0005634">
    <property type="term" value="C:nucleus"/>
    <property type="evidence" value="ECO:0007669"/>
    <property type="project" value="TreeGrafter"/>
</dbReference>
<dbReference type="InterPro" id="IPR017926">
    <property type="entry name" value="GATASE"/>
</dbReference>
<dbReference type="SUPFAM" id="SSF52317">
    <property type="entry name" value="Class I glutamine amidotransferase-like"/>
    <property type="match status" value="1"/>
</dbReference>
<dbReference type="GO" id="GO:0005829">
    <property type="term" value="C:cytosol"/>
    <property type="evidence" value="ECO:0007669"/>
    <property type="project" value="TreeGrafter"/>
</dbReference>
<reference evidence="2" key="2">
    <citation type="submission" date="2014-06" db="EMBL/GenBank/DDBJ databases">
        <title>The complete genome of Blastobotrys (Arxula) adeninivorans LS3 - a yeast of biotechnological interest.</title>
        <authorList>
            <person name="Kunze G."/>
            <person name="Gaillardin C."/>
            <person name="Czernicka M."/>
            <person name="Durrens P."/>
            <person name="Martin T."/>
            <person name="Boer E."/>
            <person name="Gabaldon T."/>
            <person name="Cruz J."/>
            <person name="Talla E."/>
            <person name="Marck C."/>
            <person name="Goffeau A."/>
            <person name="Barbe V."/>
            <person name="Baret P."/>
            <person name="Baronian K."/>
            <person name="Beier S."/>
            <person name="Bleykasten C."/>
            <person name="Bode R."/>
            <person name="Casaregola S."/>
            <person name="Despons L."/>
            <person name="Fairhead C."/>
            <person name="Giersberg M."/>
            <person name="Gierski P."/>
            <person name="Hahnel U."/>
            <person name="Hartmann A."/>
            <person name="Jankowska D."/>
            <person name="Jubin C."/>
            <person name="Jung P."/>
            <person name="Lafontaine I."/>
            <person name="Leh-Louis V."/>
            <person name="Lemaire M."/>
            <person name="Marcet-Houben M."/>
            <person name="Mascher M."/>
            <person name="Morel G."/>
            <person name="Richard G.-F."/>
            <person name="Riechen J."/>
            <person name="Sacerdot C."/>
            <person name="Sarkar A."/>
            <person name="Savel G."/>
            <person name="Schacherer J."/>
            <person name="Sherman D."/>
            <person name="Straub M.-L."/>
            <person name="Stein N."/>
            <person name="Thierry A."/>
            <person name="Trautwein-Schult A."/>
            <person name="Westhof E."/>
            <person name="Worch S."/>
            <person name="Dujon B."/>
            <person name="Souciet J.-L."/>
            <person name="Wincker P."/>
            <person name="Scholz U."/>
            <person name="Neuveglise N."/>
        </authorList>
    </citation>
    <scope>NUCLEOTIDE SEQUENCE</scope>
    <source>
        <strain evidence="2">LS3</strain>
    </source>
</reference>
<gene>
    <name evidence="2" type="ORF">GNLVRS02_ARAD1D29062g</name>
</gene>
<dbReference type="CDD" id="cd01741">
    <property type="entry name" value="GATase1_1"/>
    <property type="match status" value="1"/>
</dbReference>
<organism evidence="2">
    <name type="scientific">Blastobotrys adeninivorans</name>
    <name type="common">Yeast</name>
    <name type="synonym">Arxula adeninivorans</name>
    <dbReference type="NCBI Taxonomy" id="409370"/>
    <lineage>
        <taxon>Eukaryota</taxon>
        <taxon>Fungi</taxon>
        <taxon>Dikarya</taxon>
        <taxon>Ascomycota</taxon>
        <taxon>Saccharomycotina</taxon>
        <taxon>Dipodascomycetes</taxon>
        <taxon>Dipodascales</taxon>
        <taxon>Trichomonascaceae</taxon>
        <taxon>Blastobotrys</taxon>
    </lineage>
</organism>
<dbReference type="PANTHER" id="PTHR42695">
    <property type="entry name" value="GLUTAMINE AMIDOTRANSFERASE YLR126C-RELATED"/>
    <property type="match status" value="1"/>
</dbReference>
<evidence type="ECO:0000313" key="2">
    <source>
        <dbReference type="EMBL" id="CDP38188.1"/>
    </source>
</evidence>
<dbReference type="PROSITE" id="PS51273">
    <property type="entry name" value="GATASE_TYPE_1"/>
    <property type="match status" value="1"/>
</dbReference>
<dbReference type="AlphaFoldDB" id="A0A060TB90"/>
<dbReference type="Gene3D" id="3.40.50.880">
    <property type="match status" value="1"/>
</dbReference>
<proteinExistence type="predicted"/>
<accession>A0A060TB90</accession>
<protein>
    <submittedName>
        <fullName evidence="2">ARAD1D29062p</fullName>
    </submittedName>
</protein>
<feature type="domain" description="Glutamine amidotransferase" evidence="1">
    <location>
        <begin position="60"/>
        <end position="199"/>
    </location>
</feature>
<dbReference type="EMBL" id="HG937694">
    <property type="protein sequence ID" value="CDP38188.1"/>
    <property type="molecule type" value="Genomic_DNA"/>
</dbReference>
<name>A0A060TB90_BLAAD</name>
<sequence>MTVQKTVAILETDTPVPKVESTVGSYGDIFEALLRNAGLPAEVGITKHKVVDAGDDAYPPLESISGIVITGSKHNSYESIPWIVRLVEYVQRAVQKGVPIVGICFGHQIVGRALEVPVGKNPKGWEIASQSIQLTDKGKALLGPYVGDKSTINIMQMHQDVVFELPPNTELLAYSDVCKVQGFYRKGKILTFQGHPEFTQFITSAIIDLRHSAGVFDDAFTEKALADAKVEHNGLQLARAMVDLLQETI</sequence>